<dbReference type="Proteomes" id="UP000694412">
    <property type="component" value="Chromosome 20"/>
</dbReference>
<evidence type="ECO:0000256" key="7">
    <source>
        <dbReference type="ARBA" id="ARBA00023180"/>
    </source>
</evidence>
<feature type="repeat" description="TNFR-Cys" evidence="8">
    <location>
        <begin position="110"/>
        <end position="151"/>
    </location>
</feature>
<reference evidence="10" key="1">
    <citation type="submission" date="2015-11" db="EMBL/GenBank/DDBJ databases">
        <authorList>
            <consortium name="International Coturnix japonica Genome Analysis Consortium"/>
            <person name="Warren W."/>
            <person name="Burt D.W."/>
            <person name="Antin P.B."/>
            <person name="Lanford R."/>
            <person name="Gros J."/>
            <person name="Wilson R.K."/>
        </authorList>
    </citation>
    <scope>NUCLEOTIDE SEQUENCE [LARGE SCALE GENOMIC DNA]</scope>
</reference>
<dbReference type="GO" id="GO:0005576">
    <property type="term" value="C:extracellular region"/>
    <property type="evidence" value="ECO:0007669"/>
    <property type="project" value="UniProtKB-SubCell"/>
</dbReference>
<feature type="domain" description="TNFR-Cys" evidence="9">
    <location>
        <begin position="110"/>
        <end position="151"/>
    </location>
</feature>
<dbReference type="Pfam" id="PF00020">
    <property type="entry name" value="TNFR_c6"/>
    <property type="match status" value="2"/>
</dbReference>
<gene>
    <name evidence="10" type="primary">TNFRSF6B</name>
</gene>
<reference evidence="10" key="2">
    <citation type="submission" date="2025-08" db="UniProtKB">
        <authorList>
            <consortium name="Ensembl"/>
        </authorList>
    </citation>
    <scope>IDENTIFICATION</scope>
</reference>
<feature type="disulfide bond" evidence="8">
    <location>
        <begin position="133"/>
        <end position="151"/>
    </location>
</feature>
<dbReference type="AlphaFoldDB" id="A0A8C2T0X4"/>
<evidence type="ECO:0000313" key="10">
    <source>
        <dbReference type="Ensembl" id="ENSCJPP00005006746.1"/>
    </source>
</evidence>
<dbReference type="PROSITE" id="PS50050">
    <property type="entry name" value="TNFR_NGFR_2"/>
    <property type="match status" value="1"/>
</dbReference>
<keyword evidence="5" id="KW-0677">Repeat</keyword>
<keyword evidence="7" id="KW-0325">Glycoprotein</keyword>
<dbReference type="InterPro" id="IPR052459">
    <property type="entry name" value="TNFRSF_decoy_receptor"/>
</dbReference>
<sequence>MLLCLDPTARRTTKERTSRRPKRRRTCCAAGSASVGAGGELGWKLCLPRPPRLRAFAPLLLLLAELGCSSPPTYQWRDAGTKERVTCQQCPPGTFVAQHCTRDRATLCSPCPDLHYTHYWNYLEKCLYCNVICGERQVEVQQCNATHNRACQCQEGFYAELEFCVQHSECPPGSGVVKLGTPFENTQCRACPRGSFSSSSSRTEPCQVHQNCTQLGKETNVLGNQYHDTLCTSCRTGGSNSTQRPAPEDEDCDQALIDFVAYQNIPLKKLKRLQQILESSPRKQAVETKAVVQEKLRAVLTHRKQENSAVITELLAALRATKLTSIEKKELRSLADTVCDAEQMHALPHDVVLCCWGPQCQVRPFSAAPELQISASWMRMLRQQGVTQPVSGTTQS</sequence>
<evidence type="ECO:0000313" key="11">
    <source>
        <dbReference type="Proteomes" id="UP000694412"/>
    </source>
</evidence>
<evidence type="ECO:0000259" key="9">
    <source>
        <dbReference type="PROSITE" id="PS50050"/>
    </source>
</evidence>
<evidence type="ECO:0000256" key="5">
    <source>
        <dbReference type="ARBA" id="ARBA00022737"/>
    </source>
</evidence>
<keyword evidence="11" id="KW-1185">Reference proteome</keyword>
<evidence type="ECO:0000256" key="2">
    <source>
        <dbReference type="ARBA" id="ARBA00022525"/>
    </source>
</evidence>
<dbReference type="GeneTree" id="ENSGT00940000162635"/>
<name>A0A8C2T0X4_COTJA</name>
<evidence type="ECO:0000256" key="4">
    <source>
        <dbReference type="ARBA" id="ARBA00022729"/>
    </source>
</evidence>
<keyword evidence="6 8" id="KW-1015">Disulfide bond</keyword>
<comment type="subcellular location">
    <subcellularLocation>
        <location evidence="1">Secreted</location>
    </subcellularLocation>
</comment>
<evidence type="ECO:0000256" key="3">
    <source>
        <dbReference type="ARBA" id="ARBA00022703"/>
    </source>
</evidence>
<comment type="caution">
    <text evidence="8">Lacks conserved residue(s) required for the propagation of feature annotation.</text>
</comment>
<dbReference type="InterPro" id="IPR034023">
    <property type="entry name" value="TNFRSF6B_N"/>
</dbReference>
<dbReference type="InterPro" id="IPR001368">
    <property type="entry name" value="TNFR/NGFR_Cys_rich_reg"/>
</dbReference>
<keyword evidence="2" id="KW-0964">Secreted</keyword>
<organism evidence="10 11">
    <name type="scientific">Coturnix japonica</name>
    <name type="common">Japanese quail</name>
    <name type="synonym">Coturnix coturnix japonica</name>
    <dbReference type="NCBI Taxonomy" id="93934"/>
    <lineage>
        <taxon>Eukaryota</taxon>
        <taxon>Metazoa</taxon>
        <taxon>Chordata</taxon>
        <taxon>Craniata</taxon>
        <taxon>Vertebrata</taxon>
        <taxon>Euteleostomi</taxon>
        <taxon>Archelosauria</taxon>
        <taxon>Archosauria</taxon>
        <taxon>Dinosauria</taxon>
        <taxon>Saurischia</taxon>
        <taxon>Theropoda</taxon>
        <taxon>Coelurosauria</taxon>
        <taxon>Aves</taxon>
        <taxon>Neognathae</taxon>
        <taxon>Galloanserae</taxon>
        <taxon>Galliformes</taxon>
        <taxon>Phasianidae</taxon>
        <taxon>Perdicinae</taxon>
        <taxon>Coturnix</taxon>
    </lineage>
</organism>
<dbReference type="CDD" id="cd10575">
    <property type="entry name" value="TNFRSF6B"/>
    <property type="match status" value="1"/>
</dbReference>
<proteinExistence type="predicted"/>
<keyword evidence="4" id="KW-0732">Signal</keyword>
<dbReference type="Ensembl" id="ENSCJPT00005010538.1">
    <property type="protein sequence ID" value="ENSCJPP00005006746.1"/>
    <property type="gene ID" value="ENSCJPG00005006246.1"/>
</dbReference>
<dbReference type="PANTHER" id="PTHR23097">
    <property type="entry name" value="TUMOR NECROSIS FACTOR RECEPTOR SUPERFAMILY MEMBER"/>
    <property type="match status" value="1"/>
</dbReference>
<dbReference type="GO" id="GO:0006915">
    <property type="term" value="P:apoptotic process"/>
    <property type="evidence" value="ECO:0007669"/>
    <property type="project" value="UniProtKB-KW"/>
</dbReference>
<feature type="disulfide bond" evidence="8">
    <location>
        <begin position="111"/>
        <end position="126"/>
    </location>
</feature>
<evidence type="ECO:0000256" key="1">
    <source>
        <dbReference type="ARBA" id="ARBA00004613"/>
    </source>
</evidence>
<keyword evidence="3" id="KW-0053">Apoptosis</keyword>
<evidence type="ECO:0000256" key="6">
    <source>
        <dbReference type="ARBA" id="ARBA00023157"/>
    </source>
</evidence>
<dbReference type="PANTHER" id="PTHR23097:SF116">
    <property type="entry name" value="TUMOR NECROSIS FACTOR RECEPTOR SUPERFAMILY MEMBER 6B"/>
    <property type="match status" value="1"/>
</dbReference>
<reference evidence="10" key="3">
    <citation type="submission" date="2025-09" db="UniProtKB">
        <authorList>
            <consortium name="Ensembl"/>
        </authorList>
    </citation>
    <scope>IDENTIFICATION</scope>
</reference>
<evidence type="ECO:0000256" key="8">
    <source>
        <dbReference type="PROSITE-ProRule" id="PRU00206"/>
    </source>
</evidence>
<dbReference type="Gene3D" id="2.10.50.10">
    <property type="entry name" value="Tumor Necrosis Factor Receptor, subunit A, domain 2"/>
    <property type="match status" value="2"/>
</dbReference>
<dbReference type="SMART" id="SM00208">
    <property type="entry name" value="TNFR"/>
    <property type="match status" value="4"/>
</dbReference>
<protein>
    <submittedName>
        <fullName evidence="10">TNF receptor superfamily member 6b</fullName>
    </submittedName>
</protein>
<dbReference type="SUPFAM" id="SSF57586">
    <property type="entry name" value="TNF receptor-like"/>
    <property type="match status" value="2"/>
</dbReference>
<accession>A0A8C2T0X4</accession>